<evidence type="ECO:0000256" key="4">
    <source>
        <dbReference type="ARBA" id="ARBA00004931"/>
    </source>
</evidence>
<dbReference type="GO" id="GO:0004084">
    <property type="term" value="F:branched-chain-amino-acid transaminase activity"/>
    <property type="evidence" value="ECO:0007669"/>
    <property type="project" value="UniProtKB-EC"/>
</dbReference>
<dbReference type="InterPro" id="IPR036038">
    <property type="entry name" value="Aminotransferase-like"/>
</dbReference>
<evidence type="ECO:0000256" key="16">
    <source>
        <dbReference type="PIRSR" id="PIRSR006468-1"/>
    </source>
</evidence>
<dbReference type="EMBL" id="BHZE01000002">
    <property type="protein sequence ID" value="GCD76819.1"/>
    <property type="molecule type" value="Genomic_DNA"/>
</dbReference>
<dbReference type="CDD" id="cd01557">
    <property type="entry name" value="BCAT_beta_family"/>
    <property type="match status" value="1"/>
</dbReference>
<dbReference type="InterPro" id="IPR043132">
    <property type="entry name" value="BCAT-like_C"/>
</dbReference>
<dbReference type="EC" id="2.6.1.42" evidence="7"/>
<keyword evidence="11" id="KW-0663">Pyridoxal phosphate</keyword>
<name>A0A401XIH4_9FLAO</name>
<gene>
    <name evidence="17" type="ORF">JCM31826_03010</name>
</gene>
<comment type="catalytic activity">
    <reaction evidence="13">
        <text>L-valine + 2-oxoglutarate = 3-methyl-2-oxobutanoate + L-glutamate</text>
        <dbReference type="Rhea" id="RHEA:24813"/>
        <dbReference type="ChEBI" id="CHEBI:11851"/>
        <dbReference type="ChEBI" id="CHEBI:16810"/>
        <dbReference type="ChEBI" id="CHEBI:29985"/>
        <dbReference type="ChEBI" id="CHEBI:57762"/>
        <dbReference type="EC" id="2.6.1.42"/>
    </reaction>
</comment>
<dbReference type="Gene3D" id="3.20.10.10">
    <property type="entry name" value="D-amino Acid Aminotransferase, subunit A, domain 2"/>
    <property type="match status" value="1"/>
</dbReference>
<comment type="catalytic activity">
    <reaction evidence="15">
        <text>L-leucine + 2-oxoglutarate = 4-methyl-2-oxopentanoate + L-glutamate</text>
        <dbReference type="Rhea" id="RHEA:18321"/>
        <dbReference type="ChEBI" id="CHEBI:16810"/>
        <dbReference type="ChEBI" id="CHEBI:17865"/>
        <dbReference type="ChEBI" id="CHEBI:29985"/>
        <dbReference type="ChEBI" id="CHEBI:57427"/>
        <dbReference type="EC" id="2.6.1.42"/>
    </reaction>
</comment>
<dbReference type="Pfam" id="PF01063">
    <property type="entry name" value="Aminotran_4"/>
    <property type="match status" value="1"/>
</dbReference>
<keyword evidence="9" id="KW-0028">Amino-acid biosynthesis</keyword>
<dbReference type="InterPro" id="IPR005786">
    <property type="entry name" value="B_amino_transII"/>
</dbReference>
<dbReference type="NCBIfam" id="TIGR01123">
    <property type="entry name" value="ilvE_II"/>
    <property type="match status" value="1"/>
</dbReference>
<organism evidence="17 18">
    <name type="scientific">Thermaurantimonas aggregans</name>
    <dbReference type="NCBI Taxonomy" id="2173829"/>
    <lineage>
        <taxon>Bacteria</taxon>
        <taxon>Pseudomonadati</taxon>
        <taxon>Bacteroidota</taxon>
        <taxon>Flavobacteriia</taxon>
        <taxon>Flavobacteriales</taxon>
        <taxon>Schleiferiaceae</taxon>
        <taxon>Thermaurantimonas</taxon>
    </lineage>
</organism>
<dbReference type="InterPro" id="IPR043131">
    <property type="entry name" value="BCAT-like_N"/>
</dbReference>
<evidence type="ECO:0000256" key="3">
    <source>
        <dbReference type="ARBA" id="ARBA00004824"/>
    </source>
</evidence>
<keyword evidence="12" id="KW-0100">Branched-chain amino acid biosynthesis</keyword>
<dbReference type="InterPro" id="IPR001544">
    <property type="entry name" value="Aminotrans_IV"/>
</dbReference>
<dbReference type="InterPro" id="IPR033939">
    <property type="entry name" value="BCAT_family"/>
</dbReference>
<evidence type="ECO:0000256" key="11">
    <source>
        <dbReference type="ARBA" id="ARBA00022898"/>
    </source>
</evidence>
<dbReference type="SUPFAM" id="SSF56752">
    <property type="entry name" value="D-aminoacid aminotransferase-like PLP-dependent enzymes"/>
    <property type="match status" value="1"/>
</dbReference>
<dbReference type="UniPathway" id="UPA00048">
    <property type="reaction ID" value="UER00073"/>
</dbReference>
<evidence type="ECO:0000256" key="1">
    <source>
        <dbReference type="ARBA" id="ARBA00001933"/>
    </source>
</evidence>
<evidence type="ECO:0000256" key="13">
    <source>
        <dbReference type="ARBA" id="ARBA00048212"/>
    </source>
</evidence>
<dbReference type="UniPathway" id="UPA00049">
    <property type="reaction ID" value="UER00062"/>
</dbReference>
<evidence type="ECO:0000256" key="14">
    <source>
        <dbReference type="ARBA" id="ARBA00048798"/>
    </source>
</evidence>
<evidence type="ECO:0000313" key="17">
    <source>
        <dbReference type="EMBL" id="GCD76819.1"/>
    </source>
</evidence>
<keyword evidence="18" id="KW-1185">Reference proteome</keyword>
<evidence type="ECO:0000256" key="2">
    <source>
        <dbReference type="ARBA" id="ARBA00003109"/>
    </source>
</evidence>
<evidence type="ECO:0000256" key="7">
    <source>
        <dbReference type="ARBA" id="ARBA00013053"/>
    </source>
</evidence>
<dbReference type="UniPathway" id="UPA00047">
    <property type="reaction ID" value="UER00058"/>
</dbReference>
<comment type="pathway">
    <text evidence="4">Amino-acid biosynthesis; L-valine biosynthesis; L-valine from pyruvate: step 4/4.</text>
</comment>
<sequence>MKISKVNQSRINEVDFSNLPFGKVFTDHMLICTYENGQWGEPEIRPYGPIPMSPATHALHYGQAVFEGMKAYRKDNGVVSIFRPEANFQRLNRSAERMTIPPVPRELFMDGLIQLIQLDYDWVPAGEDISLYIRPFLYASSEFIAARPSESYVFCILLSPSGPYYSGAVKVKIEEKFVRSADGGVGFAKAAGNYGAAFYPTRLAQEAGFTQIIWTDHKNHQLIEESGTMNVAMVIDGVFRTPALSDRILAGITRDSILTMLRDQGYPVQEGPVTVDELLTAAREGRLNEMFGMGTAAVISPISHIGYRGQIVEVPTPTDGLSVSIKKALSDIRLGRTADKYGWMHDVFRP</sequence>
<dbReference type="NCBIfam" id="NF009897">
    <property type="entry name" value="PRK13357.1"/>
    <property type="match status" value="1"/>
</dbReference>
<dbReference type="Gene3D" id="3.30.470.10">
    <property type="match status" value="1"/>
</dbReference>
<evidence type="ECO:0000256" key="6">
    <source>
        <dbReference type="ARBA" id="ARBA00009320"/>
    </source>
</evidence>
<dbReference type="GO" id="GO:0009098">
    <property type="term" value="P:L-leucine biosynthetic process"/>
    <property type="evidence" value="ECO:0007669"/>
    <property type="project" value="UniProtKB-UniPathway"/>
</dbReference>
<dbReference type="Proteomes" id="UP000286715">
    <property type="component" value="Unassembled WGS sequence"/>
</dbReference>
<dbReference type="PANTHER" id="PTHR11825:SF44">
    <property type="entry name" value="BRANCHED-CHAIN-AMINO-ACID AMINOTRANSFERASE"/>
    <property type="match status" value="1"/>
</dbReference>
<keyword evidence="10 17" id="KW-0808">Transferase</keyword>
<comment type="pathway">
    <text evidence="5">Amino-acid biosynthesis; L-leucine biosynthesis; L-leucine from 3-methyl-2-oxobutanoate: step 4/4.</text>
</comment>
<evidence type="ECO:0000256" key="8">
    <source>
        <dbReference type="ARBA" id="ARBA00022576"/>
    </source>
</evidence>
<dbReference type="PANTHER" id="PTHR11825">
    <property type="entry name" value="SUBGROUP IIII AMINOTRANSFERASE"/>
    <property type="match status" value="1"/>
</dbReference>
<accession>A0A401XIH4</accession>
<protein>
    <recommendedName>
        <fullName evidence="7">branched-chain-amino-acid transaminase</fullName>
        <ecNumber evidence="7">2.6.1.42</ecNumber>
    </recommendedName>
</protein>
<comment type="function">
    <text evidence="2">Acts on leucine, isoleucine and valine.</text>
</comment>
<evidence type="ECO:0000313" key="18">
    <source>
        <dbReference type="Proteomes" id="UP000286715"/>
    </source>
</evidence>
<reference evidence="17 18" key="1">
    <citation type="submission" date="2018-11" db="EMBL/GenBank/DDBJ databases">
        <title>Schleiferia aggregans sp. nov., a moderately thermophilic heterotrophic bacterium isolated from microbial mats at a terrestrial hot spring.</title>
        <authorList>
            <person name="Iino T."/>
            <person name="Ohkuma M."/>
            <person name="Haruta S."/>
        </authorList>
    </citation>
    <scope>NUCLEOTIDE SEQUENCE [LARGE SCALE GENOMIC DNA]</scope>
    <source>
        <strain evidence="17 18">LA</strain>
    </source>
</reference>
<dbReference type="RefSeq" id="WP_124396888.1">
    <property type="nucleotide sequence ID" value="NZ_BHZE01000002.1"/>
</dbReference>
<feature type="modified residue" description="N6-(pyridoxal phosphate)lysine" evidence="16">
    <location>
        <position position="189"/>
    </location>
</feature>
<comment type="pathway">
    <text evidence="3">Amino-acid biosynthesis; L-isoleucine biosynthesis; L-isoleucine from 2-oxobutanoate: step 4/4.</text>
</comment>
<proteinExistence type="inferred from homology"/>
<dbReference type="OrthoDB" id="9804984at2"/>
<evidence type="ECO:0000256" key="12">
    <source>
        <dbReference type="ARBA" id="ARBA00023304"/>
    </source>
</evidence>
<comment type="similarity">
    <text evidence="6">Belongs to the class-IV pyridoxal-phosphate-dependent aminotransferase family.</text>
</comment>
<keyword evidence="8 17" id="KW-0032">Aminotransferase</keyword>
<dbReference type="GO" id="GO:0009099">
    <property type="term" value="P:L-valine biosynthetic process"/>
    <property type="evidence" value="ECO:0007669"/>
    <property type="project" value="UniProtKB-UniPathway"/>
</dbReference>
<dbReference type="AlphaFoldDB" id="A0A401XIH4"/>
<comment type="cofactor">
    <cofactor evidence="1">
        <name>pyridoxal 5'-phosphate</name>
        <dbReference type="ChEBI" id="CHEBI:597326"/>
    </cofactor>
</comment>
<evidence type="ECO:0000256" key="10">
    <source>
        <dbReference type="ARBA" id="ARBA00022679"/>
    </source>
</evidence>
<evidence type="ECO:0000256" key="5">
    <source>
        <dbReference type="ARBA" id="ARBA00005072"/>
    </source>
</evidence>
<evidence type="ECO:0000256" key="9">
    <source>
        <dbReference type="ARBA" id="ARBA00022605"/>
    </source>
</evidence>
<dbReference type="PIRSF" id="PIRSF006468">
    <property type="entry name" value="BCAT1"/>
    <property type="match status" value="1"/>
</dbReference>
<dbReference type="GO" id="GO:0009097">
    <property type="term" value="P:isoleucine biosynthetic process"/>
    <property type="evidence" value="ECO:0007669"/>
    <property type="project" value="UniProtKB-UniPathway"/>
</dbReference>
<comment type="caution">
    <text evidence="17">The sequence shown here is derived from an EMBL/GenBank/DDBJ whole genome shotgun (WGS) entry which is preliminary data.</text>
</comment>
<comment type="catalytic activity">
    <reaction evidence="14">
        <text>L-isoleucine + 2-oxoglutarate = (S)-3-methyl-2-oxopentanoate + L-glutamate</text>
        <dbReference type="Rhea" id="RHEA:24801"/>
        <dbReference type="ChEBI" id="CHEBI:16810"/>
        <dbReference type="ChEBI" id="CHEBI:29985"/>
        <dbReference type="ChEBI" id="CHEBI:35146"/>
        <dbReference type="ChEBI" id="CHEBI:58045"/>
        <dbReference type="EC" id="2.6.1.42"/>
    </reaction>
</comment>
<evidence type="ECO:0000256" key="15">
    <source>
        <dbReference type="ARBA" id="ARBA00049229"/>
    </source>
</evidence>